<evidence type="ECO:0000256" key="6">
    <source>
        <dbReference type="PROSITE-ProRule" id="PRU00169"/>
    </source>
</evidence>
<feature type="domain" description="Response regulatory" evidence="8">
    <location>
        <begin position="2"/>
        <end position="116"/>
    </location>
</feature>
<dbReference type="InterPro" id="IPR011006">
    <property type="entry name" value="CheY-like_superfamily"/>
</dbReference>
<dbReference type="Gene3D" id="1.10.10.10">
    <property type="entry name" value="Winged helix-like DNA-binding domain superfamily/Winged helix DNA-binding domain"/>
    <property type="match status" value="1"/>
</dbReference>
<evidence type="ECO:0000259" key="8">
    <source>
        <dbReference type="PROSITE" id="PS50110"/>
    </source>
</evidence>
<dbReference type="Gene3D" id="6.10.250.690">
    <property type="match status" value="1"/>
</dbReference>
<evidence type="ECO:0000313" key="11">
    <source>
        <dbReference type="Proteomes" id="UP001374893"/>
    </source>
</evidence>
<evidence type="ECO:0000256" key="7">
    <source>
        <dbReference type="PROSITE-ProRule" id="PRU01091"/>
    </source>
</evidence>
<dbReference type="Pfam" id="PF00486">
    <property type="entry name" value="Trans_reg_C"/>
    <property type="match status" value="1"/>
</dbReference>
<reference evidence="10 11" key="1">
    <citation type="submission" date="2021-06" db="EMBL/GenBank/DDBJ databases">
        <title>Complete genome of Haloferula helveola possessing various polysaccharide degrading enzymes.</title>
        <authorList>
            <person name="Takami H."/>
            <person name="Huang C."/>
            <person name="Hamasaki K."/>
        </authorList>
    </citation>
    <scope>NUCLEOTIDE SEQUENCE [LARGE SCALE GENOMIC DNA]</scope>
    <source>
        <strain evidence="10 11">CN-1</strain>
    </source>
</reference>
<dbReference type="PANTHER" id="PTHR48111">
    <property type="entry name" value="REGULATOR OF RPOS"/>
    <property type="match status" value="1"/>
</dbReference>
<dbReference type="SUPFAM" id="SSF52172">
    <property type="entry name" value="CheY-like"/>
    <property type="match status" value="1"/>
</dbReference>
<evidence type="ECO:0000256" key="2">
    <source>
        <dbReference type="ARBA" id="ARBA00023012"/>
    </source>
</evidence>
<feature type="modified residue" description="4-aspartylphosphate" evidence="6">
    <location>
        <position position="51"/>
    </location>
</feature>
<dbReference type="GO" id="GO:0003677">
    <property type="term" value="F:DNA binding"/>
    <property type="evidence" value="ECO:0007669"/>
    <property type="project" value="UniProtKB-KW"/>
</dbReference>
<proteinExistence type="predicted"/>
<dbReference type="EMBL" id="AP024702">
    <property type="protein sequence ID" value="BCX47786.1"/>
    <property type="molecule type" value="Genomic_DNA"/>
</dbReference>
<name>A0ABM7RFE8_9BACT</name>
<dbReference type="SMART" id="SM00862">
    <property type="entry name" value="Trans_reg_C"/>
    <property type="match status" value="1"/>
</dbReference>
<dbReference type="Proteomes" id="UP001374893">
    <property type="component" value="Chromosome"/>
</dbReference>
<dbReference type="PROSITE" id="PS50110">
    <property type="entry name" value="RESPONSE_REGULATORY"/>
    <property type="match status" value="1"/>
</dbReference>
<evidence type="ECO:0000256" key="4">
    <source>
        <dbReference type="ARBA" id="ARBA00023125"/>
    </source>
</evidence>
<keyword evidence="5" id="KW-0804">Transcription</keyword>
<dbReference type="RefSeq" id="WP_338690176.1">
    <property type="nucleotide sequence ID" value="NZ_AP024702.1"/>
</dbReference>
<evidence type="ECO:0000256" key="1">
    <source>
        <dbReference type="ARBA" id="ARBA00022553"/>
    </source>
</evidence>
<evidence type="ECO:0000256" key="3">
    <source>
        <dbReference type="ARBA" id="ARBA00023015"/>
    </source>
</evidence>
<dbReference type="InterPro" id="IPR039420">
    <property type="entry name" value="WalR-like"/>
</dbReference>
<sequence length="226" mass="25143">MRVLVVEDSDRLRVAVAKALRHSGYVVDEADNGEDGLWRIRECSYDAVVLDIMLPKLDGLSVLAKLREENNRTPVLLLTARNTVEDRVTGLRGGADDYLGKPFALAELLARVDAMCRRRFDHPATTVEVGDLVVDTDRRSASRGGDRLDLTAREYRLLEVLALQPGKVMSRTELEKHLYDELASPMSNVVDATVYQLRRKLAAAGSGSPLIHTRRGQGYVMEEEAP</sequence>
<feature type="domain" description="OmpR/PhoB-type" evidence="9">
    <location>
        <begin position="124"/>
        <end position="223"/>
    </location>
</feature>
<protein>
    <submittedName>
        <fullName evidence="10">DNA-binding response regulator</fullName>
    </submittedName>
</protein>
<accession>A0ABM7RFE8</accession>
<evidence type="ECO:0000256" key="5">
    <source>
        <dbReference type="ARBA" id="ARBA00023163"/>
    </source>
</evidence>
<feature type="DNA-binding region" description="OmpR/PhoB-type" evidence="7">
    <location>
        <begin position="124"/>
        <end position="223"/>
    </location>
</feature>
<dbReference type="InterPro" id="IPR001789">
    <property type="entry name" value="Sig_transdc_resp-reg_receiver"/>
</dbReference>
<gene>
    <name evidence="10" type="ORF">HAHE_16940</name>
</gene>
<keyword evidence="11" id="KW-1185">Reference proteome</keyword>
<organism evidence="10 11">
    <name type="scientific">Haloferula helveola</name>
    <dbReference type="NCBI Taxonomy" id="490095"/>
    <lineage>
        <taxon>Bacteria</taxon>
        <taxon>Pseudomonadati</taxon>
        <taxon>Verrucomicrobiota</taxon>
        <taxon>Verrucomicrobiia</taxon>
        <taxon>Verrucomicrobiales</taxon>
        <taxon>Verrucomicrobiaceae</taxon>
        <taxon>Haloferula</taxon>
    </lineage>
</organism>
<keyword evidence="1 6" id="KW-0597">Phosphoprotein</keyword>
<dbReference type="InterPro" id="IPR036388">
    <property type="entry name" value="WH-like_DNA-bd_sf"/>
</dbReference>
<dbReference type="CDD" id="cd00383">
    <property type="entry name" value="trans_reg_C"/>
    <property type="match status" value="1"/>
</dbReference>
<evidence type="ECO:0000313" key="10">
    <source>
        <dbReference type="EMBL" id="BCX47786.1"/>
    </source>
</evidence>
<keyword evidence="3" id="KW-0805">Transcription regulation</keyword>
<keyword evidence="4 7" id="KW-0238">DNA-binding</keyword>
<dbReference type="Gene3D" id="3.40.50.2300">
    <property type="match status" value="1"/>
</dbReference>
<dbReference type="Pfam" id="PF00072">
    <property type="entry name" value="Response_reg"/>
    <property type="match status" value="1"/>
</dbReference>
<dbReference type="InterPro" id="IPR001867">
    <property type="entry name" value="OmpR/PhoB-type_DNA-bd"/>
</dbReference>
<dbReference type="PROSITE" id="PS51755">
    <property type="entry name" value="OMPR_PHOB"/>
    <property type="match status" value="1"/>
</dbReference>
<dbReference type="SMART" id="SM00448">
    <property type="entry name" value="REC"/>
    <property type="match status" value="1"/>
</dbReference>
<keyword evidence="2" id="KW-0902">Two-component regulatory system</keyword>
<dbReference type="PANTHER" id="PTHR48111:SF1">
    <property type="entry name" value="TWO-COMPONENT RESPONSE REGULATOR ORR33"/>
    <property type="match status" value="1"/>
</dbReference>
<evidence type="ECO:0000259" key="9">
    <source>
        <dbReference type="PROSITE" id="PS51755"/>
    </source>
</evidence>